<dbReference type="KEGG" id="pbl:PAAG_02378"/>
<feature type="region of interest" description="Disordered" evidence="1">
    <location>
        <begin position="41"/>
        <end position="84"/>
    </location>
</feature>
<dbReference type="AlphaFoldDB" id="C1GUQ5"/>
<dbReference type="HOGENOM" id="CLU_2347295_0_0_1"/>
<evidence type="ECO:0000313" key="2">
    <source>
        <dbReference type="EMBL" id="EEH40323.2"/>
    </source>
</evidence>
<keyword evidence="3" id="KW-1185">Reference proteome</keyword>
<dbReference type="GeneID" id="9099035"/>
<proteinExistence type="predicted"/>
<evidence type="ECO:0000313" key="3">
    <source>
        <dbReference type="Proteomes" id="UP000002059"/>
    </source>
</evidence>
<reference evidence="2 3" key="1">
    <citation type="journal article" date="2011" name="PLoS Genet.">
        <title>Comparative genomic analysis of human fungal pathogens causing paracoccidioidomycosis.</title>
        <authorList>
            <person name="Desjardins C.A."/>
            <person name="Champion M.D."/>
            <person name="Holder J.W."/>
            <person name="Muszewska A."/>
            <person name="Goldberg J."/>
            <person name="Bailao A.M."/>
            <person name="Brigido M.M."/>
            <person name="Ferreira M.E."/>
            <person name="Garcia A.M."/>
            <person name="Grynberg M."/>
            <person name="Gujja S."/>
            <person name="Heiman D.I."/>
            <person name="Henn M.R."/>
            <person name="Kodira C.D."/>
            <person name="Leon-Narvaez H."/>
            <person name="Longo L.V."/>
            <person name="Ma L.J."/>
            <person name="Malavazi I."/>
            <person name="Matsuo A.L."/>
            <person name="Morais F.V."/>
            <person name="Pereira M."/>
            <person name="Rodriguez-Brito S."/>
            <person name="Sakthikumar S."/>
            <person name="Salem-Izacc S.M."/>
            <person name="Sykes S.M."/>
            <person name="Teixeira M.M."/>
            <person name="Vallejo M.C."/>
            <person name="Walter M.E."/>
            <person name="Yandava C."/>
            <person name="Young S."/>
            <person name="Zeng Q."/>
            <person name="Zucker J."/>
            <person name="Felipe M.S."/>
            <person name="Goldman G.H."/>
            <person name="Haas B.J."/>
            <person name="McEwen J.G."/>
            <person name="Nino-Vega G."/>
            <person name="Puccia R."/>
            <person name="San-Blas G."/>
            <person name="Soares C.M."/>
            <person name="Birren B.W."/>
            <person name="Cuomo C.A."/>
        </authorList>
    </citation>
    <scope>NUCLEOTIDE SEQUENCE [LARGE SCALE GENOMIC DNA]</scope>
    <source>
        <strain evidence="3">ATCC MYA-826 / Pb01</strain>
    </source>
</reference>
<dbReference type="Proteomes" id="UP000002059">
    <property type="component" value="Partially assembled WGS sequence"/>
</dbReference>
<protein>
    <submittedName>
        <fullName evidence="2">Uncharacterized protein</fullName>
    </submittedName>
</protein>
<accession>C1GUQ5</accession>
<name>C1GUQ5_PARBA</name>
<sequence>MASVRVNRSKIRAERSAIRCPFPSHVWSSWDFQERGDPWYDSDDCRGRQKTNNPHKRGPGVQEHALQHTSSRGTLDAEWGSNPDFSGSAIECCVDQH</sequence>
<evidence type="ECO:0000256" key="1">
    <source>
        <dbReference type="SAM" id="MobiDB-lite"/>
    </source>
</evidence>
<dbReference type="VEuPathDB" id="FungiDB:PAAG_02378"/>
<dbReference type="EMBL" id="KN293996">
    <property type="protein sequence ID" value="EEH40323.2"/>
    <property type="molecule type" value="Genomic_DNA"/>
</dbReference>
<dbReference type="RefSeq" id="XP_015701669.1">
    <property type="nucleotide sequence ID" value="XM_015844621.1"/>
</dbReference>
<gene>
    <name evidence="2" type="ORF">PAAG_02378</name>
</gene>
<organism evidence="2 3">
    <name type="scientific">Paracoccidioides lutzii (strain ATCC MYA-826 / Pb01)</name>
    <name type="common">Paracoccidioides brasiliensis</name>
    <dbReference type="NCBI Taxonomy" id="502779"/>
    <lineage>
        <taxon>Eukaryota</taxon>
        <taxon>Fungi</taxon>
        <taxon>Dikarya</taxon>
        <taxon>Ascomycota</taxon>
        <taxon>Pezizomycotina</taxon>
        <taxon>Eurotiomycetes</taxon>
        <taxon>Eurotiomycetidae</taxon>
        <taxon>Onygenales</taxon>
        <taxon>Ajellomycetaceae</taxon>
        <taxon>Paracoccidioides</taxon>
    </lineage>
</organism>